<dbReference type="KEGG" id="cchl:FPL14_29090"/>
<evidence type="ECO:0000256" key="1">
    <source>
        <dbReference type="ARBA" id="ARBA00005591"/>
    </source>
</evidence>
<dbReference type="PANTHER" id="PTHR43774:SF1">
    <property type="entry name" value="PEPTIDE METHIONINE SULFOXIDE REDUCTASE MSRA 2"/>
    <property type="match status" value="1"/>
</dbReference>
<evidence type="ECO:0000256" key="3">
    <source>
        <dbReference type="ARBA" id="ARBA00023268"/>
    </source>
</evidence>
<dbReference type="Pfam" id="PF01641">
    <property type="entry name" value="SelR"/>
    <property type="match status" value="1"/>
</dbReference>
<feature type="active site" evidence="7">
    <location>
        <position position="18"/>
    </location>
</feature>
<evidence type="ECO:0000256" key="2">
    <source>
        <dbReference type="ARBA" id="ARBA00023002"/>
    </source>
</evidence>
<dbReference type="SUPFAM" id="SSF51316">
    <property type="entry name" value="Mss4-like"/>
    <property type="match status" value="1"/>
</dbReference>
<organism evidence="9 10">
    <name type="scientific">Cohnella cholangitidis</name>
    <dbReference type="NCBI Taxonomy" id="2598458"/>
    <lineage>
        <taxon>Bacteria</taxon>
        <taxon>Bacillati</taxon>
        <taxon>Bacillota</taxon>
        <taxon>Bacilli</taxon>
        <taxon>Bacillales</taxon>
        <taxon>Paenibacillaceae</taxon>
        <taxon>Cohnella</taxon>
    </lineage>
</organism>
<proteinExistence type="inferred from homology"/>
<protein>
    <recommendedName>
        <fullName evidence="7">Peptide methionine sulfoxide reductase MsrA</fullName>
        <shortName evidence="7">Protein-methionine-S-oxide reductase</shortName>
        <ecNumber evidence="7">1.8.4.11</ecNumber>
    </recommendedName>
    <alternativeName>
        <fullName evidence="7">Peptide-methionine (S)-S-oxide reductase</fullName>
        <shortName evidence="7">Peptide Met(O) reductase</shortName>
    </alternativeName>
</protein>
<dbReference type="RefSeq" id="WP_182301061.1">
    <property type="nucleotide sequence ID" value="NZ_CP041969.1"/>
</dbReference>
<dbReference type="InterPro" id="IPR002569">
    <property type="entry name" value="Met_Sox_Rdtase_MsrA_dom"/>
</dbReference>
<dbReference type="InterPro" id="IPR002579">
    <property type="entry name" value="Met_Sox_Rdtase_MsrB_dom"/>
</dbReference>
<evidence type="ECO:0000313" key="10">
    <source>
        <dbReference type="Proteomes" id="UP000515679"/>
    </source>
</evidence>
<reference evidence="9 10" key="1">
    <citation type="submission" date="2019-07" db="EMBL/GenBank/DDBJ databases">
        <authorList>
            <person name="Kim J.K."/>
            <person name="Cheong H.-M."/>
            <person name="Choi Y."/>
            <person name="Hwang K.J."/>
            <person name="Lee S."/>
            <person name="Choi C."/>
        </authorList>
    </citation>
    <scope>NUCLEOTIDE SEQUENCE [LARGE SCALE GENOMIC DNA]</scope>
    <source>
        <strain evidence="9 10">KS 22</strain>
    </source>
</reference>
<gene>
    <name evidence="7 9" type="primary">msrA</name>
    <name evidence="9" type="ORF">FPL14_29090</name>
</gene>
<keyword evidence="10" id="KW-1185">Reference proteome</keyword>
<dbReference type="HAMAP" id="MF_01401">
    <property type="entry name" value="MsrA"/>
    <property type="match status" value="1"/>
</dbReference>
<comment type="catalytic activity">
    <reaction evidence="5">
        <text>L-methionyl-[protein] + [thioredoxin]-disulfide + H2O = L-methionyl-(R)-S-oxide-[protein] + [thioredoxin]-dithiol</text>
        <dbReference type="Rhea" id="RHEA:24164"/>
        <dbReference type="Rhea" id="RHEA-COMP:10698"/>
        <dbReference type="Rhea" id="RHEA-COMP:10700"/>
        <dbReference type="Rhea" id="RHEA-COMP:12313"/>
        <dbReference type="Rhea" id="RHEA-COMP:12314"/>
        <dbReference type="ChEBI" id="CHEBI:15377"/>
        <dbReference type="ChEBI" id="CHEBI:16044"/>
        <dbReference type="ChEBI" id="CHEBI:29950"/>
        <dbReference type="ChEBI" id="CHEBI:45764"/>
        <dbReference type="ChEBI" id="CHEBI:50058"/>
        <dbReference type="EC" id="1.8.4.12"/>
    </reaction>
</comment>
<dbReference type="Gene3D" id="3.30.1060.10">
    <property type="entry name" value="Peptide methionine sulphoxide reductase MsrA"/>
    <property type="match status" value="1"/>
</dbReference>
<evidence type="ECO:0000259" key="8">
    <source>
        <dbReference type="PROSITE" id="PS51790"/>
    </source>
</evidence>
<dbReference type="Pfam" id="PF01625">
    <property type="entry name" value="PMSR"/>
    <property type="match status" value="1"/>
</dbReference>
<dbReference type="SUPFAM" id="SSF55068">
    <property type="entry name" value="Peptide methionine sulfoxide reductase"/>
    <property type="match status" value="1"/>
</dbReference>
<dbReference type="AlphaFoldDB" id="A0A7G5C6D5"/>
<evidence type="ECO:0000256" key="4">
    <source>
        <dbReference type="ARBA" id="ARBA00047806"/>
    </source>
</evidence>
<dbReference type="NCBIfam" id="TIGR00401">
    <property type="entry name" value="msrA"/>
    <property type="match status" value="1"/>
</dbReference>
<dbReference type="Proteomes" id="UP000515679">
    <property type="component" value="Chromosome"/>
</dbReference>
<sequence>MINYINPRVEIATFAGGCFWCMVKPFDELPGIRSVVSGYTGGQTDNPTYEEVGRETTGHTEAVQITFDPELFPYERLLDIYWQLIDPTDAGGQFYDRGSSYRTAIFYHTDEQRRAAEASKKALKASKRFKKPIVTEIVPAGAFYPAEEEHQRYYRKNPYEYKMYMDGSGRKSFTERHWMTKKDLESLRKRLTERQFEATQHRVFAKIAENEAWDMSLRGLFVDVVNGDPLFSTADRFESVTGWPSFKKPVDEGFIRREAEIRGGVARTAVIGRLSGIFVGYEELLPEEKATETGIRRYYLVNPDSVRFVPIHD</sequence>
<feature type="domain" description="MsrB" evidence="8">
    <location>
        <begin position="184"/>
        <end position="311"/>
    </location>
</feature>
<dbReference type="PROSITE" id="PS51790">
    <property type="entry name" value="MSRB"/>
    <property type="match status" value="1"/>
</dbReference>
<evidence type="ECO:0000256" key="5">
    <source>
        <dbReference type="ARBA" id="ARBA00048488"/>
    </source>
</evidence>
<dbReference type="GO" id="GO:0033743">
    <property type="term" value="F:peptide-methionine (R)-S-oxide reductase activity"/>
    <property type="evidence" value="ECO:0007669"/>
    <property type="project" value="UniProtKB-EC"/>
</dbReference>
<dbReference type="PANTHER" id="PTHR43774">
    <property type="entry name" value="PEPTIDE METHIONINE SULFOXIDE REDUCTASE"/>
    <property type="match status" value="1"/>
</dbReference>
<dbReference type="InterPro" id="IPR036509">
    <property type="entry name" value="Met_Sox_Rdtase_MsrA_sf"/>
</dbReference>
<dbReference type="EC" id="1.8.4.11" evidence="7"/>
<dbReference type="EMBL" id="CP041969">
    <property type="protein sequence ID" value="QMV44769.1"/>
    <property type="molecule type" value="Genomic_DNA"/>
</dbReference>
<dbReference type="FunFam" id="3.30.1060.10:FF:000003">
    <property type="entry name" value="Peptide methionine sulfoxide reductase MsrA"/>
    <property type="match status" value="1"/>
</dbReference>
<comment type="catalytic activity">
    <reaction evidence="6 7">
        <text>[thioredoxin]-disulfide + L-methionine + H2O = L-methionine (S)-S-oxide + [thioredoxin]-dithiol</text>
        <dbReference type="Rhea" id="RHEA:19993"/>
        <dbReference type="Rhea" id="RHEA-COMP:10698"/>
        <dbReference type="Rhea" id="RHEA-COMP:10700"/>
        <dbReference type="ChEBI" id="CHEBI:15377"/>
        <dbReference type="ChEBI" id="CHEBI:29950"/>
        <dbReference type="ChEBI" id="CHEBI:50058"/>
        <dbReference type="ChEBI" id="CHEBI:57844"/>
        <dbReference type="ChEBI" id="CHEBI:58772"/>
        <dbReference type="EC" id="1.8.4.11"/>
    </reaction>
</comment>
<keyword evidence="2 7" id="KW-0560">Oxidoreductase</keyword>
<dbReference type="InterPro" id="IPR011057">
    <property type="entry name" value="Mss4-like_sf"/>
</dbReference>
<evidence type="ECO:0000256" key="6">
    <source>
        <dbReference type="ARBA" id="ARBA00048782"/>
    </source>
</evidence>
<name>A0A7G5C6D5_9BACL</name>
<keyword evidence="3" id="KW-0511">Multifunctional enzyme</keyword>
<accession>A0A7G5C6D5</accession>
<comment type="similarity">
    <text evidence="1 7">Belongs to the MsrA Met sulfoxide reductase family.</text>
</comment>
<dbReference type="GO" id="GO:0008113">
    <property type="term" value="F:peptide-methionine (S)-S-oxide reductase activity"/>
    <property type="evidence" value="ECO:0007669"/>
    <property type="project" value="UniProtKB-UniRule"/>
</dbReference>
<comment type="function">
    <text evidence="7">Has an important function as a repair enzyme for proteins that have been inactivated by oxidation. Catalyzes the reversible oxidation-reduction of methionine sulfoxide in proteins to methionine.</text>
</comment>
<evidence type="ECO:0000256" key="7">
    <source>
        <dbReference type="HAMAP-Rule" id="MF_01401"/>
    </source>
</evidence>
<evidence type="ECO:0000313" key="9">
    <source>
        <dbReference type="EMBL" id="QMV44769.1"/>
    </source>
</evidence>
<dbReference type="Gene3D" id="2.170.150.20">
    <property type="entry name" value="Peptide methionine sulfoxide reductase"/>
    <property type="match status" value="1"/>
</dbReference>
<comment type="catalytic activity">
    <reaction evidence="4 7">
        <text>L-methionyl-[protein] + [thioredoxin]-disulfide + H2O = L-methionyl-(S)-S-oxide-[protein] + [thioredoxin]-dithiol</text>
        <dbReference type="Rhea" id="RHEA:14217"/>
        <dbReference type="Rhea" id="RHEA-COMP:10698"/>
        <dbReference type="Rhea" id="RHEA-COMP:10700"/>
        <dbReference type="Rhea" id="RHEA-COMP:12313"/>
        <dbReference type="Rhea" id="RHEA-COMP:12315"/>
        <dbReference type="ChEBI" id="CHEBI:15377"/>
        <dbReference type="ChEBI" id="CHEBI:16044"/>
        <dbReference type="ChEBI" id="CHEBI:29950"/>
        <dbReference type="ChEBI" id="CHEBI:44120"/>
        <dbReference type="ChEBI" id="CHEBI:50058"/>
        <dbReference type="EC" id="1.8.4.11"/>
    </reaction>
</comment>